<dbReference type="EMBL" id="CM029038">
    <property type="protein sequence ID" value="KAG2654153.1"/>
    <property type="molecule type" value="Genomic_DNA"/>
</dbReference>
<evidence type="ECO:0000313" key="2">
    <source>
        <dbReference type="EMBL" id="KAG2654153.1"/>
    </source>
</evidence>
<evidence type="ECO:0000313" key="3">
    <source>
        <dbReference type="Proteomes" id="UP000823388"/>
    </source>
</evidence>
<proteinExistence type="predicted"/>
<feature type="compositionally biased region" description="Low complexity" evidence="1">
    <location>
        <begin position="1"/>
        <end position="13"/>
    </location>
</feature>
<name>A0A8T0XA20_PANVG</name>
<evidence type="ECO:0000256" key="1">
    <source>
        <dbReference type="SAM" id="MobiDB-lite"/>
    </source>
</evidence>
<organism evidence="2 3">
    <name type="scientific">Panicum virgatum</name>
    <name type="common">Blackwell switchgrass</name>
    <dbReference type="NCBI Taxonomy" id="38727"/>
    <lineage>
        <taxon>Eukaryota</taxon>
        <taxon>Viridiplantae</taxon>
        <taxon>Streptophyta</taxon>
        <taxon>Embryophyta</taxon>
        <taxon>Tracheophyta</taxon>
        <taxon>Spermatophyta</taxon>
        <taxon>Magnoliopsida</taxon>
        <taxon>Liliopsida</taxon>
        <taxon>Poales</taxon>
        <taxon>Poaceae</taxon>
        <taxon>PACMAD clade</taxon>
        <taxon>Panicoideae</taxon>
        <taxon>Panicodae</taxon>
        <taxon>Paniceae</taxon>
        <taxon>Panicinae</taxon>
        <taxon>Panicum</taxon>
        <taxon>Panicum sect. Hiantes</taxon>
    </lineage>
</organism>
<feature type="region of interest" description="Disordered" evidence="1">
    <location>
        <begin position="1"/>
        <end position="60"/>
    </location>
</feature>
<comment type="caution">
    <text evidence="2">The sequence shown here is derived from an EMBL/GenBank/DDBJ whole genome shotgun (WGS) entry which is preliminary data.</text>
</comment>
<accession>A0A8T0XA20</accession>
<feature type="compositionally biased region" description="Polar residues" evidence="1">
    <location>
        <begin position="25"/>
        <end position="59"/>
    </location>
</feature>
<dbReference type="AlphaFoldDB" id="A0A8T0XA20"/>
<sequence length="132" mass="13747">MVVVSTTQQSCSSAHVVASSRKRTSNLSASTSTSQGTMPQKNTKLTKTTAHARVSTSKGGTAELNLKAHVPMSQASSSVTVKVSSGSAYAKVSAQEPGKRKTTTPTKFQQYLMLPPGGATSSRKGSSKKDIK</sequence>
<protein>
    <submittedName>
        <fullName evidence="2">Uncharacterized protein</fullName>
    </submittedName>
</protein>
<keyword evidence="3" id="KW-1185">Reference proteome</keyword>
<feature type="region of interest" description="Disordered" evidence="1">
    <location>
        <begin position="92"/>
        <end position="132"/>
    </location>
</feature>
<gene>
    <name evidence="2" type="ORF">PVAP13_1NG494419</name>
</gene>
<dbReference type="Proteomes" id="UP000823388">
    <property type="component" value="Chromosome 1N"/>
</dbReference>
<reference evidence="2" key="1">
    <citation type="submission" date="2020-05" db="EMBL/GenBank/DDBJ databases">
        <title>WGS assembly of Panicum virgatum.</title>
        <authorList>
            <person name="Lovell J.T."/>
            <person name="Jenkins J."/>
            <person name="Shu S."/>
            <person name="Juenger T.E."/>
            <person name="Schmutz J."/>
        </authorList>
    </citation>
    <scope>NUCLEOTIDE SEQUENCE</scope>
    <source>
        <strain evidence="2">AP13</strain>
    </source>
</reference>